<reference evidence="1" key="1">
    <citation type="journal article" date="2014" name="Front. Microbiol.">
        <title>High frequency of phylogenetically diverse reductive dehalogenase-homologous genes in deep subseafloor sedimentary metagenomes.</title>
        <authorList>
            <person name="Kawai M."/>
            <person name="Futagami T."/>
            <person name="Toyoda A."/>
            <person name="Takaki Y."/>
            <person name="Nishi S."/>
            <person name="Hori S."/>
            <person name="Arai W."/>
            <person name="Tsubouchi T."/>
            <person name="Morono Y."/>
            <person name="Uchiyama I."/>
            <person name="Ito T."/>
            <person name="Fujiyama A."/>
            <person name="Inagaki F."/>
            <person name="Takami H."/>
        </authorList>
    </citation>
    <scope>NUCLEOTIDE SEQUENCE</scope>
    <source>
        <strain evidence="1">Expedition CK06-06</strain>
    </source>
</reference>
<protein>
    <submittedName>
        <fullName evidence="1">Uncharacterized protein</fullName>
    </submittedName>
</protein>
<proteinExistence type="predicted"/>
<gene>
    <name evidence="1" type="ORF">S12H4_02739</name>
</gene>
<organism evidence="1">
    <name type="scientific">marine sediment metagenome</name>
    <dbReference type="NCBI Taxonomy" id="412755"/>
    <lineage>
        <taxon>unclassified sequences</taxon>
        <taxon>metagenomes</taxon>
        <taxon>ecological metagenomes</taxon>
    </lineage>
</organism>
<feature type="non-terminal residue" evidence="1">
    <location>
        <position position="82"/>
    </location>
</feature>
<sequence>MATIKYNPSDYSSLGAIASIPLRATALKTGDPDGEPQATVAPRYFNHPDIKANAPIISIGDNYAGADVKFSGGAGGKAPAGG</sequence>
<name>X1SK48_9ZZZZ</name>
<evidence type="ECO:0000313" key="1">
    <source>
        <dbReference type="EMBL" id="GAI68154.1"/>
    </source>
</evidence>
<accession>X1SK48</accession>
<comment type="caution">
    <text evidence="1">The sequence shown here is derived from an EMBL/GenBank/DDBJ whole genome shotgun (WGS) entry which is preliminary data.</text>
</comment>
<dbReference type="EMBL" id="BARW01000706">
    <property type="protein sequence ID" value="GAI68154.1"/>
    <property type="molecule type" value="Genomic_DNA"/>
</dbReference>
<dbReference type="AlphaFoldDB" id="X1SK48"/>